<dbReference type="Proteomes" id="UP001549363">
    <property type="component" value="Unassembled WGS sequence"/>
</dbReference>
<keyword evidence="1" id="KW-1133">Transmembrane helix</keyword>
<feature type="transmembrane region" description="Helical" evidence="1">
    <location>
        <begin position="12"/>
        <end position="32"/>
    </location>
</feature>
<feature type="transmembrane region" description="Helical" evidence="1">
    <location>
        <begin position="44"/>
        <end position="62"/>
    </location>
</feature>
<evidence type="ECO:0000313" key="3">
    <source>
        <dbReference type="Proteomes" id="UP001549363"/>
    </source>
</evidence>
<dbReference type="RefSeq" id="WP_010858741.1">
    <property type="nucleotide sequence ID" value="NZ_JBEPSB010000008.1"/>
</dbReference>
<keyword evidence="1" id="KW-0812">Transmembrane</keyword>
<evidence type="ECO:0000256" key="1">
    <source>
        <dbReference type="SAM" id="Phobius"/>
    </source>
</evidence>
<keyword evidence="1" id="KW-0472">Membrane</keyword>
<dbReference type="NCBIfam" id="TIGR01598">
    <property type="entry name" value="holin_phiLC3"/>
    <property type="match status" value="1"/>
</dbReference>
<accession>A0ABV2PJD7</accession>
<dbReference type="Pfam" id="PF04531">
    <property type="entry name" value="Phage_holin_1"/>
    <property type="match status" value="1"/>
</dbReference>
<comment type="caution">
    <text evidence="2">The sequence shown here is derived from an EMBL/GenBank/DDBJ whole genome shotgun (WGS) entry which is preliminary data.</text>
</comment>
<protein>
    <submittedName>
        <fullName evidence="2">Phi LC3 family holin</fullName>
    </submittedName>
</protein>
<name>A0ABV2PJD7_9BACI</name>
<evidence type="ECO:0000313" key="2">
    <source>
        <dbReference type="EMBL" id="MET4561052.1"/>
    </source>
</evidence>
<organism evidence="2 3">
    <name type="scientific">Lysinibacillus parviboronicapiens</name>
    <dbReference type="NCBI Taxonomy" id="436516"/>
    <lineage>
        <taxon>Bacteria</taxon>
        <taxon>Bacillati</taxon>
        <taxon>Bacillota</taxon>
        <taxon>Bacilli</taxon>
        <taxon>Bacillales</taxon>
        <taxon>Bacillaceae</taxon>
        <taxon>Lysinibacillus</taxon>
    </lineage>
</organism>
<sequence>MKINWKVRICNPQFWVTLGLSIITPLFAYYGITGADLTTWESVWTLIVNALANPYILALMAVSTYNAILDPTTANVSDSKRALAYVKPKRDDFIDYKH</sequence>
<dbReference type="InterPro" id="IPR006485">
    <property type="entry name" value="Phage-like_holin"/>
</dbReference>
<gene>
    <name evidence="2" type="ORF">ABIA69_002197</name>
</gene>
<dbReference type="EMBL" id="JBEPSB010000008">
    <property type="protein sequence ID" value="MET4561052.1"/>
    <property type="molecule type" value="Genomic_DNA"/>
</dbReference>
<keyword evidence="3" id="KW-1185">Reference proteome</keyword>
<proteinExistence type="predicted"/>
<reference evidence="2 3" key="1">
    <citation type="submission" date="2024-06" db="EMBL/GenBank/DDBJ databases">
        <title>Sorghum-associated microbial communities from plants grown in Nebraska, USA.</title>
        <authorList>
            <person name="Schachtman D."/>
        </authorList>
    </citation>
    <scope>NUCLEOTIDE SEQUENCE [LARGE SCALE GENOMIC DNA]</scope>
    <source>
        <strain evidence="2 3">736</strain>
    </source>
</reference>